<name>A0A2P2NMC8_RHIMU</name>
<dbReference type="EMBL" id="GGEC01063070">
    <property type="protein sequence ID" value="MBX43554.1"/>
    <property type="molecule type" value="Transcribed_RNA"/>
</dbReference>
<proteinExistence type="predicted"/>
<sequence length="56" mass="6284">MDEHASRGDSDLKRPYKSVMSVISSNMISVAHKCDKRRQVVGVSTIPSYMKLLIAF</sequence>
<evidence type="ECO:0000313" key="1">
    <source>
        <dbReference type="EMBL" id="MBX43554.1"/>
    </source>
</evidence>
<organism evidence="1">
    <name type="scientific">Rhizophora mucronata</name>
    <name type="common">Asiatic mangrove</name>
    <dbReference type="NCBI Taxonomy" id="61149"/>
    <lineage>
        <taxon>Eukaryota</taxon>
        <taxon>Viridiplantae</taxon>
        <taxon>Streptophyta</taxon>
        <taxon>Embryophyta</taxon>
        <taxon>Tracheophyta</taxon>
        <taxon>Spermatophyta</taxon>
        <taxon>Magnoliopsida</taxon>
        <taxon>eudicotyledons</taxon>
        <taxon>Gunneridae</taxon>
        <taxon>Pentapetalae</taxon>
        <taxon>rosids</taxon>
        <taxon>fabids</taxon>
        <taxon>Malpighiales</taxon>
        <taxon>Rhizophoraceae</taxon>
        <taxon>Rhizophora</taxon>
    </lineage>
</organism>
<reference evidence="1" key="1">
    <citation type="submission" date="2018-02" db="EMBL/GenBank/DDBJ databases">
        <title>Rhizophora mucronata_Transcriptome.</title>
        <authorList>
            <person name="Meera S.P."/>
            <person name="Sreeshan A."/>
            <person name="Augustine A."/>
        </authorList>
    </citation>
    <scope>NUCLEOTIDE SEQUENCE</scope>
    <source>
        <tissue evidence="1">Leaf</tissue>
    </source>
</reference>
<protein>
    <submittedName>
        <fullName evidence="1">Uncharacterized protein</fullName>
    </submittedName>
</protein>
<dbReference type="AlphaFoldDB" id="A0A2P2NMC8"/>
<accession>A0A2P2NMC8</accession>